<evidence type="ECO:0000313" key="3">
    <source>
        <dbReference type="Proteomes" id="UP000214646"/>
    </source>
</evidence>
<comment type="caution">
    <text evidence="2">The sequence shown here is derived from an EMBL/GenBank/DDBJ whole genome shotgun (WGS) entry which is preliminary data.</text>
</comment>
<dbReference type="EMBL" id="NIDE01000002">
    <property type="protein sequence ID" value="OWK45286.1"/>
    <property type="molecule type" value="Genomic_DNA"/>
</dbReference>
<dbReference type="Proteomes" id="UP000214646">
    <property type="component" value="Unassembled WGS sequence"/>
</dbReference>
<dbReference type="AlphaFoldDB" id="A0A225E5A6"/>
<name>A0A225E5A6_9BACT</name>
<evidence type="ECO:0000256" key="1">
    <source>
        <dbReference type="SAM" id="MobiDB-lite"/>
    </source>
</evidence>
<evidence type="ECO:0000313" key="2">
    <source>
        <dbReference type="EMBL" id="OWK45286.1"/>
    </source>
</evidence>
<gene>
    <name evidence="2" type="ORF">FRUB_01617</name>
</gene>
<reference evidence="3" key="1">
    <citation type="submission" date="2017-06" db="EMBL/GenBank/DDBJ databases">
        <title>Genome analysis of Fimbriiglobus ruber SP5, the first member of the order Planctomycetales with confirmed chitinolytic capability.</title>
        <authorList>
            <person name="Ravin N.V."/>
            <person name="Rakitin A.L."/>
            <person name="Ivanova A.A."/>
            <person name="Beletsky A.V."/>
            <person name="Kulichevskaya I.S."/>
            <person name="Mardanov A.V."/>
            <person name="Dedysh S.N."/>
        </authorList>
    </citation>
    <scope>NUCLEOTIDE SEQUENCE [LARGE SCALE GENOMIC DNA]</scope>
    <source>
        <strain evidence="3">SP5</strain>
    </source>
</reference>
<protein>
    <submittedName>
        <fullName evidence="2">Uncharacterized protein</fullName>
    </submittedName>
</protein>
<feature type="region of interest" description="Disordered" evidence="1">
    <location>
        <begin position="37"/>
        <end position="92"/>
    </location>
</feature>
<organism evidence="2 3">
    <name type="scientific">Fimbriiglobus ruber</name>
    <dbReference type="NCBI Taxonomy" id="1908690"/>
    <lineage>
        <taxon>Bacteria</taxon>
        <taxon>Pseudomonadati</taxon>
        <taxon>Planctomycetota</taxon>
        <taxon>Planctomycetia</taxon>
        <taxon>Gemmatales</taxon>
        <taxon>Gemmataceae</taxon>
        <taxon>Fimbriiglobus</taxon>
    </lineage>
</organism>
<keyword evidence="3" id="KW-1185">Reference proteome</keyword>
<sequence length="92" mass="10038">MLVVSCQQIVTDNNWQLYFTRSGMRSFAAWLWARSAPPASATSPPAPLLRKERGASGRTSPTRADAVSRTATPHPRAVRSCSPLLSEERGRG</sequence>
<proteinExistence type="predicted"/>
<accession>A0A225E5A6</accession>